<accession>A0A1R3FY95</accession>
<gene>
    <name evidence="1" type="ORF">COLO4_37907</name>
</gene>
<dbReference type="EMBL" id="AWUE01024432">
    <property type="protein sequence ID" value="OMO50740.1"/>
    <property type="molecule type" value="Genomic_DNA"/>
</dbReference>
<evidence type="ECO:0000313" key="2">
    <source>
        <dbReference type="Proteomes" id="UP000187203"/>
    </source>
</evidence>
<organism evidence="1 2">
    <name type="scientific">Corchorus olitorius</name>
    <dbReference type="NCBI Taxonomy" id="93759"/>
    <lineage>
        <taxon>Eukaryota</taxon>
        <taxon>Viridiplantae</taxon>
        <taxon>Streptophyta</taxon>
        <taxon>Embryophyta</taxon>
        <taxon>Tracheophyta</taxon>
        <taxon>Spermatophyta</taxon>
        <taxon>Magnoliopsida</taxon>
        <taxon>eudicotyledons</taxon>
        <taxon>Gunneridae</taxon>
        <taxon>Pentapetalae</taxon>
        <taxon>rosids</taxon>
        <taxon>malvids</taxon>
        <taxon>Malvales</taxon>
        <taxon>Malvaceae</taxon>
        <taxon>Grewioideae</taxon>
        <taxon>Apeibeae</taxon>
        <taxon>Corchorus</taxon>
    </lineage>
</organism>
<reference evidence="2" key="1">
    <citation type="submission" date="2013-09" db="EMBL/GenBank/DDBJ databases">
        <title>Corchorus olitorius genome sequencing.</title>
        <authorList>
            <person name="Alam M."/>
            <person name="Haque M.S."/>
            <person name="Islam M.S."/>
            <person name="Emdad E.M."/>
            <person name="Islam M.M."/>
            <person name="Ahmed B."/>
            <person name="Halim A."/>
            <person name="Hossen Q.M.M."/>
            <person name="Hossain M.Z."/>
            <person name="Ahmed R."/>
            <person name="Khan M.M."/>
            <person name="Islam R."/>
            <person name="Rashid M.M."/>
            <person name="Khan S.A."/>
            <person name="Rahman M.S."/>
            <person name="Alam M."/>
            <person name="Yahiya A.S."/>
            <person name="Khan M.S."/>
            <person name="Azam M.S."/>
            <person name="Haque T."/>
            <person name="Lashkar M.Z.H."/>
            <person name="Akhand A.I."/>
            <person name="Morshed G."/>
            <person name="Roy S."/>
            <person name="Uddin K.S."/>
            <person name="Rabeya T."/>
            <person name="Hossain A.S."/>
            <person name="Chowdhury A."/>
            <person name="Snigdha A.R."/>
            <person name="Mortoza M.S."/>
            <person name="Matin S.A."/>
            <person name="Hoque S.M.E."/>
            <person name="Islam M.K."/>
            <person name="Roy D.K."/>
            <person name="Haider R."/>
            <person name="Moosa M.M."/>
            <person name="Elias S.M."/>
            <person name="Hasan A.M."/>
            <person name="Jahan S."/>
            <person name="Shafiuddin M."/>
            <person name="Mahmood N."/>
            <person name="Shommy N.S."/>
        </authorList>
    </citation>
    <scope>NUCLEOTIDE SEQUENCE [LARGE SCALE GENOMIC DNA]</scope>
    <source>
        <strain evidence="2">cv. O-4</strain>
    </source>
</reference>
<keyword evidence="2" id="KW-1185">Reference proteome</keyword>
<sequence length="53" mass="6133">MAKLLVTRDMLSRMQQHGITKIWCKDQGTHPLAKEVQKAAAKATMHKTNYYYP</sequence>
<dbReference type="Proteomes" id="UP000187203">
    <property type="component" value="Unassembled WGS sequence"/>
</dbReference>
<dbReference type="AlphaFoldDB" id="A0A1R3FY95"/>
<proteinExistence type="predicted"/>
<evidence type="ECO:0000313" key="1">
    <source>
        <dbReference type="EMBL" id="OMO50740.1"/>
    </source>
</evidence>
<protein>
    <submittedName>
        <fullName evidence="1">Uncharacterized protein</fullName>
    </submittedName>
</protein>
<comment type="caution">
    <text evidence="1">The sequence shown here is derived from an EMBL/GenBank/DDBJ whole genome shotgun (WGS) entry which is preliminary data.</text>
</comment>
<name>A0A1R3FY95_9ROSI</name>